<dbReference type="InterPro" id="IPR027275">
    <property type="entry name" value="PRC-brl_dom"/>
</dbReference>
<dbReference type="AlphaFoldDB" id="A0A916RE50"/>
<dbReference type="InterPro" id="IPR011033">
    <property type="entry name" value="PRC_barrel-like_sf"/>
</dbReference>
<sequence length="121" mass="13322">MPTASGHTTAIRATKAVGTSVYNMNGEKIGSVEDIVLDKTDNSIMFAVVGFGGFLGMGEKYHPLPWSSLDYSKDADGYVVPYSKEELEAAPAKSINELTRDDGLIARQEAYKYYNVDPYWN</sequence>
<keyword evidence="3" id="KW-1185">Reference proteome</keyword>
<dbReference type="PANTHER" id="PTHR36505">
    <property type="entry name" value="BLR1072 PROTEIN"/>
    <property type="match status" value="1"/>
</dbReference>
<protein>
    <submittedName>
        <fullName evidence="2">Photosystem reaction center subunit H</fullName>
    </submittedName>
</protein>
<dbReference type="RefSeq" id="WP_127071062.1">
    <property type="nucleotide sequence ID" value="NZ_BMKB01000003.1"/>
</dbReference>
<dbReference type="SUPFAM" id="SSF50346">
    <property type="entry name" value="PRC-barrel domain"/>
    <property type="match status" value="1"/>
</dbReference>
<name>A0A916RE50_9HYPH</name>
<evidence type="ECO:0000313" key="2">
    <source>
        <dbReference type="EMBL" id="GGA52575.1"/>
    </source>
</evidence>
<dbReference type="OrthoDB" id="7274881at2"/>
<dbReference type="Proteomes" id="UP000596977">
    <property type="component" value="Unassembled WGS sequence"/>
</dbReference>
<organism evidence="2 3">
    <name type="scientific">Pelagibacterium lentulum</name>
    <dbReference type="NCBI Taxonomy" id="2029865"/>
    <lineage>
        <taxon>Bacteria</taxon>
        <taxon>Pseudomonadati</taxon>
        <taxon>Pseudomonadota</taxon>
        <taxon>Alphaproteobacteria</taxon>
        <taxon>Hyphomicrobiales</taxon>
        <taxon>Devosiaceae</taxon>
        <taxon>Pelagibacterium</taxon>
    </lineage>
</organism>
<dbReference type="Gene3D" id="2.30.30.240">
    <property type="entry name" value="PRC-barrel domain"/>
    <property type="match status" value="1"/>
</dbReference>
<feature type="domain" description="PRC-barrel" evidence="1">
    <location>
        <begin position="10"/>
        <end position="87"/>
    </location>
</feature>
<accession>A0A916RE50</accession>
<gene>
    <name evidence="2" type="ORF">GCM10011499_23330</name>
</gene>
<reference evidence="2 3" key="1">
    <citation type="journal article" date="2014" name="Int. J. Syst. Evol. Microbiol.">
        <title>Complete genome sequence of Corynebacterium casei LMG S-19264T (=DSM 44701T), isolated from a smear-ripened cheese.</title>
        <authorList>
            <consortium name="US DOE Joint Genome Institute (JGI-PGF)"/>
            <person name="Walter F."/>
            <person name="Albersmeier A."/>
            <person name="Kalinowski J."/>
            <person name="Ruckert C."/>
        </authorList>
    </citation>
    <scope>NUCLEOTIDE SEQUENCE [LARGE SCALE GENOMIC DNA]</scope>
    <source>
        <strain evidence="2 3">CGMCC 1.15896</strain>
    </source>
</reference>
<evidence type="ECO:0000259" key="1">
    <source>
        <dbReference type="Pfam" id="PF05239"/>
    </source>
</evidence>
<dbReference type="PANTHER" id="PTHR36505:SF1">
    <property type="entry name" value="BLR1072 PROTEIN"/>
    <property type="match status" value="1"/>
</dbReference>
<proteinExistence type="predicted"/>
<dbReference type="EMBL" id="BMKB01000003">
    <property type="protein sequence ID" value="GGA52575.1"/>
    <property type="molecule type" value="Genomic_DNA"/>
</dbReference>
<evidence type="ECO:0000313" key="3">
    <source>
        <dbReference type="Proteomes" id="UP000596977"/>
    </source>
</evidence>
<comment type="caution">
    <text evidence="2">The sequence shown here is derived from an EMBL/GenBank/DDBJ whole genome shotgun (WGS) entry which is preliminary data.</text>
</comment>
<dbReference type="Pfam" id="PF05239">
    <property type="entry name" value="PRC"/>
    <property type="match status" value="1"/>
</dbReference>